<accession>A0ABU1X6R6</accession>
<proteinExistence type="predicted"/>
<dbReference type="Gene3D" id="3.30.70.100">
    <property type="match status" value="1"/>
</dbReference>
<sequence length="100" mass="11401">MQGSKLLGYRRNYVVSGGFSFQHSDKAAEEPDFDVISEIWFGNMADLREAEKRLEGDFGRILGEEERKLFDMTPKNINSFLTEEYITSDSELGRAARVSV</sequence>
<reference evidence="1 2" key="1">
    <citation type="submission" date="2023-07" db="EMBL/GenBank/DDBJ databases">
        <title>Sorghum-associated microbial communities from plants grown in Nebraska, USA.</title>
        <authorList>
            <person name="Schachtman D."/>
        </authorList>
    </citation>
    <scope>NUCLEOTIDE SEQUENCE [LARGE SCALE GENOMIC DNA]</scope>
    <source>
        <strain evidence="1 2">4256</strain>
    </source>
</reference>
<keyword evidence="2" id="KW-1185">Reference proteome</keyword>
<protein>
    <submittedName>
        <fullName evidence="1">Uncharacterized protein</fullName>
    </submittedName>
</protein>
<dbReference type="EMBL" id="JAVDWV010000021">
    <property type="protein sequence ID" value="MDR7156832.1"/>
    <property type="molecule type" value="Genomic_DNA"/>
</dbReference>
<dbReference type="SUPFAM" id="SSF54909">
    <property type="entry name" value="Dimeric alpha+beta barrel"/>
    <property type="match status" value="1"/>
</dbReference>
<comment type="caution">
    <text evidence="1">The sequence shown here is derived from an EMBL/GenBank/DDBJ whole genome shotgun (WGS) entry which is preliminary data.</text>
</comment>
<name>A0ABU1X6R6_SPHXE</name>
<evidence type="ECO:0000313" key="2">
    <source>
        <dbReference type="Proteomes" id="UP001267638"/>
    </source>
</evidence>
<dbReference type="Proteomes" id="UP001267638">
    <property type="component" value="Unassembled WGS sequence"/>
</dbReference>
<evidence type="ECO:0000313" key="1">
    <source>
        <dbReference type="EMBL" id="MDR7156832.1"/>
    </source>
</evidence>
<dbReference type="InterPro" id="IPR011008">
    <property type="entry name" value="Dimeric_a/b-barrel"/>
</dbReference>
<gene>
    <name evidence="1" type="ORF">J2W40_003678</name>
</gene>
<organism evidence="1 2">
    <name type="scientific">Sphingobium xenophagum</name>
    <dbReference type="NCBI Taxonomy" id="121428"/>
    <lineage>
        <taxon>Bacteria</taxon>
        <taxon>Pseudomonadati</taxon>
        <taxon>Pseudomonadota</taxon>
        <taxon>Alphaproteobacteria</taxon>
        <taxon>Sphingomonadales</taxon>
        <taxon>Sphingomonadaceae</taxon>
        <taxon>Sphingobium</taxon>
    </lineage>
</organism>